<keyword evidence="8" id="KW-0472">Membrane</keyword>
<evidence type="ECO:0000256" key="6">
    <source>
        <dbReference type="ARBA" id="ARBA00022842"/>
    </source>
</evidence>
<feature type="transmembrane region" description="Helical" evidence="8">
    <location>
        <begin position="20"/>
        <end position="45"/>
    </location>
</feature>
<keyword evidence="5" id="KW-0378">Hydrolase</keyword>
<dbReference type="Pfam" id="PF04029">
    <property type="entry name" value="2-ph_phosp"/>
    <property type="match status" value="1"/>
</dbReference>
<proteinExistence type="inferred from homology"/>
<accession>A0A1F5YY32</accession>
<keyword evidence="8" id="KW-0812">Transmembrane</keyword>
<dbReference type="EMBL" id="MFJD01000001">
    <property type="protein sequence ID" value="OGG05045.1"/>
    <property type="molecule type" value="Genomic_DNA"/>
</dbReference>
<evidence type="ECO:0000256" key="5">
    <source>
        <dbReference type="ARBA" id="ARBA00022801"/>
    </source>
</evidence>
<name>A0A1F5YY32_9BACT</name>
<dbReference type="GO" id="GO:0050545">
    <property type="term" value="F:sulfopyruvate decarboxylase activity"/>
    <property type="evidence" value="ECO:0007669"/>
    <property type="project" value="TreeGrafter"/>
</dbReference>
<dbReference type="GO" id="GO:0000287">
    <property type="term" value="F:magnesium ion binding"/>
    <property type="evidence" value="ECO:0007669"/>
    <property type="project" value="InterPro"/>
</dbReference>
<dbReference type="AlphaFoldDB" id="A0A1F5YY32"/>
<keyword evidence="8" id="KW-1133">Transmembrane helix</keyword>
<gene>
    <name evidence="9" type="ORF">A2Z33_07225</name>
</gene>
<dbReference type="InterPro" id="IPR005238">
    <property type="entry name" value="ComB-like"/>
</dbReference>
<evidence type="ECO:0000313" key="10">
    <source>
        <dbReference type="Proteomes" id="UP000178448"/>
    </source>
</evidence>
<comment type="similarity">
    <text evidence="2">Belongs to the ComB family.</text>
</comment>
<sequence>MKILRYWHWDMPQKINGAAVFVDVFAAATNIALILSKFPTVIILVNRSNIDAMRRKYPDSVLIGESASGHIRFDYPHMPVSFIDADLMGKTVLFMSINGTAVVEKALATGAAPVLIAGYVNMSATLRFLRTLQIPECMFLMSGDENSPTVEDEKFVMDFSQLANGGIPDWSTSERDSRTFMSGFYGRQADDPNFSIVFSRDKYPYPAVCRKNPDGSVVLYVPV</sequence>
<dbReference type="PANTHER" id="PTHR37311:SF1">
    <property type="entry name" value="2-PHOSPHOSULFOLACTATE PHOSPHATASE-RELATED"/>
    <property type="match status" value="1"/>
</dbReference>
<protein>
    <recommendedName>
        <fullName evidence="4">Probable 2-phosphosulfolactate phosphatase</fullName>
        <ecNumber evidence="3">3.1.3.71</ecNumber>
    </recommendedName>
</protein>
<dbReference type="STRING" id="1798374.A2Z33_07225"/>
<dbReference type="GO" id="GO:0050532">
    <property type="term" value="F:2-phosphosulfolactate phosphatase activity"/>
    <property type="evidence" value="ECO:0007669"/>
    <property type="project" value="UniProtKB-EC"/>
</dbReference>
<evidence type="ECO:0000256" key="1">
    <source>
        <dbReference type="ARBA" id="ARBA00001946"/>
    </source>
</evidence>
<dbReference type="InterPro" id="IPR036702">
    <property type="entry name" value="ComB-like_sf"/>
</dbReference>
<dbReference type="Proteomes" id="UP000178448">
    <property type="component" value="Unassembled WGS sequence"/>
</dbReference>
<evidence type="ECO:0000256" key="3">
    <source>
        <dbReference type="ARBA" id="ARBA00012953"/>
    </source>
</evidence>
<keyword evidence="6" id="KW-0460">Magnesium</keyword>
<reference evidence="9 10" key="1">
    <citation type="journal article" date="2016" name="Nat. Commun.">
        <title>Thousands of microbial genomes shed light on interconnected biogeochemical processes in an aquifer system.</title>
        <authorList>
            <person name="Anantharaman K."/>
            <person name="Brown C.T."/>
            <person name="Hug L.A."/>
            <person name="Sharon I."/>
            <person name="Castelle C.J."/>
            <person name="Probst A.J."/>
            <person name="Thomas B.C."/>
            <person name="Singh A."/>
            <person name="Wilkins M.J."/>
            <person name="Karaoz U."/>
            <person name="Brodie E.L."/>
            <person name="Williams K.H."/>
            <person name="Hubbard S.S."/>
            <person name="Banfield J.F."/>
        </authorList>
    </citation>
    <scope>NUCLEOTIDE SEQUENCE [LARGE SCALE GENOMIC DNA]</scope>
</reference>
<comment type="caution">
    <text evidence="9">The sequence shown here is derived from an EMBL/GenBank/DDBJ whole genome shotgun (WGS) entry which is preliminary data.</text>
</comment>
<comment type="catalytic activity">
    <reaction evidence="7">
        <text>(2R)-O-phospho-3-sulfolactate + H2O = (2R)-3-sulfolactate + phosphate</text>
        <dbReference type="Rhea" id="RHEA:23416"/>
        <dbReference type="ChEBI" id="CHEBI:15377"/>
        <dbReference type="ChEBI" id="CHEBI:15597"/>
        <dbReference type="ChEBI" id="CHEBI:43474"/>
        <dbReference type="ChEBI" id="CHEBI:58738"/>
        <dbReference type="EC" id="3.1.3.71"/>
    </reaction>
</comment>
<organism evidence="9 10">
    <name type="scientific">Candidatus Gottesmanbacteria bacterium RBG_16_52_11</name>
    <dbReference type="NCBI Taxonomy" id="1798374"/>
    <lineage>
        <taxon>Bacteria</taxon>
        <taxon>Candidatus Gottesmaniibacteriota</taxon>
    </lineage>
</organism>
<dbReference type="EC" id="3.1.3.71" evidence="3"/>
<comment type="cofactor">
    <cofactor evidence="1">
        <name>Mg(2+)</name>
        <dbReference type="ChEBI" id="CHEBI:18420"/>
    </cofactor>
</comment>
<evidence type="ECO:0000313" key="9">
    <source>
        <dbReference type="EMBL" id="OGG05045.1"/>
    </source>
</evidence>
<evidence type="ECO:0000256" key="4">
    <source>
        <dbReference type="ARBA" id="ARBA00021948"/>
    </source>
</evidence>
<dbReference type="PANTHER" id="PTHR37311">
    <property type="entry name" value="2-PHOSPHOSULFOLACTATE PHOSPHATASE-RELATED"/>
    <property type="match status" value="1"/>
</dbReference>
<dbReference type="SUPFAM" id="SSF142823">
    <property type="entry name" value="ComB-like"/>
    <property type="match status" value="1"/>
</dbReference>
<evidence type="ECO:0000256" key="2">
    <source>
        <dbReference type="ARBA" id="ARBA00009997"/>
    </source>
</evidence>
<evidence type="ECO:0000256" key="8">
    <source>
        <dbReference type="SAM" id="Phobius"/>
    </source>
</evidence>
<evidence type="ECO:0000256" key="7">
    <source>
        <dbReference type="ARBA" id="ARBA00033711"/>
    </source>
</evidence>
<dbReference type="Gene3D" id="3.90.1560.10">
    <property type="entry name" value="ComB-like"/>
    <property type="match status" value="1"/>
</dbReference>